<organism evidence="2 3">
    <name type="scientific">Paramarasmius palmivorus</name>
    <dbReference type="NCBI Taxonomy" id="297713"/>
    <lineage>
        <taxon>Eukaryota</taxon>
        <taxon>Fungi</taxon>
        <taxon>Dikarya</taxon>
        <taxon>Basidiomycota</taxon>
        <taxon>Agaricomycotina</taxon>
        <taxon>Agaricomycetes</taxon>
        <taxon>Agaricomycetidae</taxon>
        <taxon>Agaricales</taxon>
        <taxon>Marasmiineae</taxon>
        <taxon>Marasmiaceae</taxon>
        <taxon>Paramarasmius</taxon>
    </lineage>
</organism>
<keyword evidence="3" id="KW-1185">Reference proteome</keyword>
<accession>A0AAW0B119</accession>
<feature type="compositionally biased region" description="Polar residues" evidence="1">
    <location>
        <begin position="90"/>
        <end position="105"/>
    </location>
</feature>
<comment type="caution">
    <text evidence="2">The sequence shown here is derived from an EMBL/GenBank/DDBJ whole genome shotgun (WGS) entry which is preliminary data.</text>
</comment>
<feature type="non-terminal residue" evidence="2">
    <location>
        <position position="1"/>
    </location>
</feature>
<evidence type="ECO:0000256" key="1">
    <source>
        <dbReference type="SAM" id="MobiDB-lite"/>
    </source>
</evidence>
<feature type="region of interest" description="Disordered" evidence="1">
    <location>
        <begin position="75"/>
        <end position="117"/>
    </location>
</feature>
<protein>
    <submittedName>
        <fullName evidence="2">Vacuolar protein-sorting-associated protein 27</fullName>
    </submittedName>
</protein>
<reference evidence="2 3" key="1">
    <citation type="submission" date="2024-01" db="EMBL/GenBank/DDBJ databases">
        <title>A draft genome for a cacao thread blight-causing isolate of Paramarasmius palmivorus.</title>
        <authorList>
            <person name="Baruah I.K."/>
            <person name="Bukari Y."/>
            <person name="Amoako-Attah I."/>
            <person name="Meinhardt L.W."/>
            <person name="Bailey B.A."/>
            <person name="Cohen S.P."/>
        </authorList>
    </citation>
    <scope>NUCLEOTIDE SEQUENCE [LARGE SCALE GENOMIC DNA]</scope>
    <source>
        <strain evidence="2 3">GH-12</strain>
    </source>
</reference>
<name>A0AAW0B119_9AGAR</name>
<evidence type="ECO:0000313" key="3">
    <source>
        <dbReference type="Proteomes" id="UP001383192"/>
    </source>
</evidence>
<dbReference type="EMBL" id="JAYKXP010000206">
    <property type="protein sequence ID" value="KAK7019639.1"/>
    <property type="molecule type" value="Genomic_DNA"/>
</dbReference>
<gene>
    <name evidence="2" type="primary">VPS27_2</name>
    <name evidence="2" type="ORF">VNI00_018024</name>
</gene>
<dbReference type="AlphaFoldDB" id="A0AAW0B119"/>
<dbReference type="Proteomes" id="UP001383192">
    <property type="component" value="Unassembled WGS sequence"/>
</dbReference>
<feature type="compositionally biased region" description="Basic residues" evidence="1">
    <location>
        <begin position="80"/>
        <end position="89"/>
    </location>
</feature>
<proteinExistence type="predicted"/>
<evidence type="ECO:0000313" key="2">
    <source>
        <dbReference type="EMBL" id="KAK7019639.1"/>
    </source>
</evidence>
<sequence>TVDHVHRKAAEICHDTQRSLELYEKANSLKAETSFKQDDADGKNKYFQNCMTSCHKAVKLYNDQILTAASSTTTLEGTDKHHKHHKHRNQQPTHTGTNVSQMTPQPSYPARDAQTPRHRISTLVPTTRAGPQELSHSLSNATSASSMILFLLSQLQYAQYAPLQPPSCPIPHGVTSPIPPVVTSPSTTSFAIPHAQPSPITTCIAFTDPFTTKHNLITHTNITPMVPFVAKFIHADHITISIRLLISSPQQPNYPSQRRPSSSTGILFAHKKQPQPKPQYFPSSPPPHFVTLVGPFPVAPTFSASDHSSMYGPTVGLPSG</sequence>